<dbReference type="EMBL" id="JARKIB010000006">
    <property type="protein sequence ID" value="KAJ7779008.1"/>
    <property type="molecule type" value="Genomic_DNA"/>
</dbReference>
<dbReference type="Proteomes" id="UP001215598">
    <property type="component" value="Unassembled WGS sequence"/>
</dbReference>
<protein>
    <submittedName>
        <fullName evidence="1">Uncharacterized protein</fullName>
    </submittedName>
</protein>
<reference evidence="1" key="1">
    <citation type="submission" date="2023-03" db="EMBL/GenBank/DDBJ databases">
        <title>Massive genome expansion in bonnet fungi (Mycena s.s.) driven by repeated elements and novel gene families across ecological guilds.</title>
        <authorList>
            <consortium name="Lawrence Berkeley National Laboratory"/>
            <person name="Harder C.B."/>
            <person name="Miyauchi S."/>
            <person name="Viragh M."/>
            <person name="Kuo A."/>
            <person name="Thoen E."/>
            <person name="Andreopoulos B."/>
            <person name="Lu D."/>
            <person name="Skrede I."/>
            <person name="Drula E."/>
            <person name="Henrissat B."/>
            <person name="Morin E."/>
            <person name="Kohler A."/>
            <person name="Barry K."/>
            <person name="LaButti K."/>
            <person name="Morin E."/>
            <person name="Salamov A."/>
            <person name="Lipzen A."/>
            <person name="Mereny Z."/>
            <person name="Hegedus B."/>
            <person name="Baldrian P."/>
            <person name="Stursova M."/>
            <person name="Weitz H."/>
            <person name="Taylor A."/>
            <person name="Grigoriev I.V."/>
            <person name="Nagy L.G."/>
            <person name="Martin F."/>
            <person name="Kauserud H."/>
        </authorList>
    </citation>
    <scope>NUCLEOTIDE SEQUENCE</scope>
    <source>
        <strain evidence="1">CBHHK182m</strain>
    </source>
</reference>
<sequence>MEIDEDVFSCILSHIPDAKTLHMVLTALPTSHFLFPATLTRLWQLPVHLDSYDPQVAAASQEILDHILQDNVGHSLVESLRHLVVAIEHKPRANWKRRKARLAPPTLAPPPEVVALHARLPDLLRRAMNLESLDYHSFISGFPFPGLGLESEHVQSLLNLERFEHFAVDCALRFVSDGQIPSAMGPGDWSAEYDAENWESESFLSSVGHKIKSLDLRHVNQTMFTALTHQTDVFASYHNLEDLRLDITDGVWDWDGGGSPAMGPGPGFTFPFLGFPSLKQFELIVCDKTLTGSTRGPLNLVHCNVLTSLTIDVRHSLDWMTYETINLFVGLSPLDFPALSFLEVKDHTRNTARHHWEADPSQHSRVGRAYPGFVSSFTGALPSLTSLWVDERVLLQVPLSISLQSLLTPVSFSSADEPTPPFSWTQGVRATLARLDSLRVGFGAIDHIDAKLILNLCSPQRLTQFGFEWKWSAYGRDEVISTELLAQLARFPKLVDVHILFPRPETHHSRMPPPITLNDVASIFRCNGSISRVGIANSVVWERHPSDPSGILLVSDGSIAFSPAVPQFYHAGFLARHHSRDISNNAVGPRPDRGDEIEQLRDLLQRIVM</sequence>
<comment type="caution">
    <text evidence="1">The sequence shown here is derived from an EMBL/GenBank/DDBJ whole genome shotgun (WGS) entry which is preliminary data.</text>
</comment>
<evidence type="ECO:0000313" key="2">
    <source>
        <dbReference type="Proteomes" id="UP001215598"/>
    </source>
</evidence>
<name>A0AAD7K684_9AGAR</name>
<proteinExistence type="predicted"/>
<dbReference type="AlphaFoldDB" id="A0AAD7K684"/>
<evidence type="ECO:0000313" key="1">
    <source>
        <dbReference type="EMBL" id="KAJ7779008.1"/>
    </source>
</evidence>
<accession>A0AAD7K684</accession>
<gene>
    <name evidence="1" type="ORF">B0H16DRAFT_802406</name>
</gene>
<keyword evidence="2" id="KW-1185">Reference proteome</keyword>
<organism evidence="1 2">
    <name type="scientific">Mycena metata</name>
    <dbReference type="NCBI Taxonomy" id="1033252"/>
    <lineage>
        <taxon>Eukaryota</taxon>
        <taxon>Fungi</taxon>
        <taxon>Dikarya</taxon>
        <taxon>Basidiomycota</taxon>
        <taxon>Agaricomycotina</taxon>
        <taxon>Agaricomycetes</taxon>
        <taxon>Agaricomycetidae</taxon>
        <taxon>Agaricales</taxon>
        <taxon>Marasmiineae</taxon>
        <taxon>Mycenaceae</taxon>
        <taxon>Mycena</taxon>
    </lineage>
</organism>